<dbReference type="SUPFAM" id="SSF56436">
    <property type="entry name" value="C-type lectin-like"/>
    <property type="match status" value="2"/>
</dbReference>
<feature type="domain" description="C-type lectin" evidence="1">
    <location>
        <begin position="51"/>
        <end position="145"/>
    </location>
</feature>
<dbReference type="Pfam" id="PF00059">
    <property type="entry name" value="Lectin_C"/>
    <property type="match status" value="1"/>
</dbReference>
<name>A0AA47MJF8_MERPO</name>
<dbReference type="EMBL" id="JAOPHQ010003979">
    <property type="protein sequence ID" value="KAK0141240.1"/>
    <property type="molecule type" value="Genomic_DNA"/>
</dbReference>
<sequence length="153" mass="17492">MSGQDYTELNLSIGNSHYENWEEGKPTEDGECVGISNTDMRMTNLNCTSAWPFYCFTDNLVLVKENKTWEEALEQCRAMDLADPSLLCFKNHSNDLISISNHSDQLTVWTGLRYLAHSWFWVDGSDVPYQDLPHCPDRGQYCGTLVRDNSTIL</sequence>
<dbReference type="Gene3D" id="3.10.100.10">
    <property type="entry name" value="Mannose-Binding Protein A, subunit A"/>
    <property type="match status" value="1"/>
</dbReference>
<keyword evidence="3" id="KW-1185">Reference proteome</keyword>
<evidence type="ECO:0000313" key="3">
    <source>
        <dbReference type="Proteomes" id="UP001174136"/>
    </source>
</evidence>
<protein>
    <recommendedName>
        <fullName evidence="1">C-type lectin domain-containing protein</fullName>
    </recommendedName>
</protein>
<dbReference type="InterPro" id="IPR016186">
    <property type="entry name" value="C-type_lectin-like/link_sf"/>
</dbReference>
<dbReference type="InterPro" id="IPR016187">
    <property type="entry name" value="CTDL_fold"/>
</dbReference>
<dbReference type="PROSITE" id="PS50041">
    <property type="entry name" value="C_TYPE_LECTIN_2"/>
    <property type="match status" value="1"/>
</dbReference>
<evidence type="ECO:0000259" key="1">
    <source>
        <dbReference type="PROSITE" id="PS50041"/>
    </source>
</evidence>
<dbReference type="PANTHER" id="PTHR45784:SF8">
    <property type="entry name" value="C-TYPE MANNOSE RECEPTOR 2-RELATED"/>
    <property type="match status" value="1"/>
</dbReference>
<organism evidence="2 3">
    <name type="scientific">Merluccius polli</name>
    <name type="common">Benguela hake</name>
    <name type="synonym">Merluccius cadenati</name>
    <dbReference type="NCBI Taxonomy" id="89951"/>
    <lineage>
        <taxon>Eukaryota</taxon>
        <taxon>Metazoa</taxon>
        <taxon>Chordata</taxon>
        <taxon>Craniata</taxon>
        <taxon>Vertebrata</taxon>
        <taxon>Euteleostomi</taxon>
        <taxon>Actinopterygii</taxon>
        <taxon>Neopterygii</taxon>
        <taxon>Teleostei</taxon>
        <taxon>Neoteleostei</taxon>
        <taxon>Acanthomorphata</taxon>
        <taxon>Zeiogadaria</taxon>
        <taxon>Gadariae</taxon>
        <taxon>Gadiformes</taxon>
        <taxon>Gadoidei</taxon>
        <taxon>Merlucciidae</taxon>
        <taxon>Merluccius</taxon>
    </lineage>
</organism>
<dbReference type="InterPro" id="IPR001304">
    <property type="entry name" value="C-type_lectin-like"/>
</dbReference>
<dbReference type="PANTHER" id="PTHR45784">
    <property type="entry name" value="C-TYPE LECTIN DOMAIN FAMILY 20 MEMBER A-RELATED"/>
    <property type="match status" value="1"/>
</dbReference>
<dbReference type="AlphaFoldDB" id="A0AA47MJF8"/>
<proteinExistence type="predicted"/>
<reference evidence="2" key="1">
    <citation type="journal article" date="2023" name="Front. Mar. Sci.">
        <title>A new Merluccius polli reference genome to investigate the effects of global change in West African waters.</title>
        <authorList>
            <person name="Mateo J.L."/>
            <person name="Blanco-Fernandez C."/>
            <person name="Garcia-Vazquez E."/>
            <person name="Machado-Schiaffino G."/>
        </authorList>
    </citation>
    <scope>NUCLEOTIDE SEQUENCE</scope>
    <source>
        <strain evidence="2">C29</strain>
        <tissue evidence="2">Fin</tissue>
    </source>
</reference>
<dbReference type="Proteomes" id="UP001174136">
    <property type="component" value="Unassembled WGS sequence"/>
</dbReference>
<accession>A0AA47MJF8</accession>
<gene>
    <name evidence="2" type="ORF">N1851_021754</name>
</gene>
<comment type="caution">
    <text evidence="2">The sequence shown here is derived from an EMBL/GenBank/DDBJ whole genome shotgun (WGS) entry which is preliminary data.</text>
</comment>
<evidence type="ECO:0000313" key="2">
    <source>
        <dbReference type="EMBL" id="KAK0141240.1"/>
    </source>
</evidence>